<accession>A0A8X6HT77</accession>
<proteinExistence type="predicted"/>
<dbReference type="Proteomes" id="UP000887116">
    <property type="component" value="Unassembled WGS sequence"/>
</dbReference>
<evidence type="ECO:0000313" key="1">
    <source>
        <dbReference type="EMBL" id="GFR29163.1"/>
    </source>
</evidence>
<keyword evidence="2" id="KW-1185">Reference proteome</keyword>
<gene>
    <name evidence="1" type="ORF">TNCT_27101</name>
</gene>
<sequence>MGCGNSLYWIWGAAKPSWSPLKFFVLGASSFAGRKTGSAKRFFICLAWRLWVQGYTGQRKKISHLTRQGLSFLLQSGQVIRRGCLPPFVDRFGLLPRSP</sequence>
<comment type="caution">
    <text evidence="1">The sequence shown here is derived from an EMBL/GenBank/DDBJ whole genome shotgun (WGS) entry which is preliminary data.</text>
</comment>
<organism evidence="1 2">
    <name type="scientific">Trichonephila clavata</name>
    <name type="common">Joro spider</name>
    <name type="synonym">Nephila clavata</name>
    <dbReference type="NCBI Taxonomy" id="2740835"/>
    <lineage>
        <taxon>Eukaryota</taxon>
        <taxon>Metazoa</taxon>
        <taxon>Ecdysozoa</taxon>
        <taxon>Arthropoda</taxon>
        <taxon>Chelicerata</taxon>
        <taxon>Arachnida</taxon>
        <taxon>Araneae</taxon>
        <taxon>Araneomorphae</taxon>
        <taxon>Entelegynae</taxon>
        <taxon>Araneoidea</taxon>
        <taxon>Nephilidae</taxon>
        <taxon>Trichonephila</taxon>
    </lineage>
</organism>
<protein>
    <submittedName>
        <fullName evidence="1">Uncharacterized protein</fullName>
    </submittedName>
</protein>
<evidence type="ECO:0000313" key="2">
    <source>
        <dbReference type="Proteomes" id="UP000887116"/>
    </source>
</evidence>
<dbReference type="AlphaFoldDB" id="A0A8X6HT77"/>
<dbReference type="EMBL" id="BMAO01019222">
    <property type="protein sequence ID" value="GFR29163.1"/>
    <property type="molecule type" value="Genomic_DNA"/>
</dbReference>
<reference evidence="1" key="1">
    <citation type="submission" date="2020-07" db="EMBL/GenBank/DDBJ databases">
        <title>Multicomponent nature underlies the extraordinary mechanical properties of spider dragline silk.</title>
        <authorList>
            <person name="Kono N."/>
            <person name="Nakamura H."/>
            <person name="Mori M."/>
            <person name="Yoshida Y."/>
            <person name="Ohtoshi R."/>
            <person name="Malay A.D."/>
            <person name="Moran D.A.P."/>
            <person name="Tomita M."/>
            <person name="Numata K."/>
            <person name="Arakawa K."/>
        </authorList>
    </citation>
    <scope>NUCLEOTIDE SEQUENCE</scope>
</reference>
<name>A0A8X6HT77_TRICU</name>